<evidence type="ECO:0000256" key="1">
    <source>
        <dbReference type="ARBA" id="ARBA00007749"/>
    </source>
</evidence>
<evidence type="ECO:0000313" key="6">
    <source>
        <dbReference type="EMBL" id="OKL55377.1"/>
    </source>
</evidence>
<dbReference type="GeneID" id="31009140"/>
<protein>
    <recommendedName>
        <fullName evidence="5">Metallo-beta-lactamase domain-containing protein</fullName>
    </recommendedName>
</protein>
<dbReference type="PANTHER" id="PTHR42978:SF5">
    <property type="entry name" value="METALLO-BETA-LACTAMASE DOMAIN-CONTAINING PROTEIN"/>
    <property type="match status" value="1"/>
</dbReference>
<keyword evidence="4" id="KW-0862">Zinc</keyword>
<dbReference type="InterPro" id="IPR036866">
    <property type="entry name" value="RibonucZ/Hydroxyglut_hydro"/>
</dbReference>
<sequence>MASETPLIPPNTGSTVEVSIIHGGRTSAPTAWMVKSPVPGHELMHIPCYSFLIEHKTQGKKILYDLGFMKAWKEKTPPAILNQIESTPEVIVDISKDVADQLHDGGIALESINAIIWSHHHVDHTGDPSLFPRSTSLIVGPGFKSNKATYPGYPKNQNALVADDAFHGRELIELDFSTASSIGRFPAIDYFNDGSFYILQSLGHTHDHLSALARTSENKFIFLGGDVAHHPGEFRPTTSLPLPAQLDPSVLGKPQTASLCPGSIFEDIHPGRENGRDYRTTPFYELNAMGNASLPDAEASIAKMQNFDGSLEVFVVIAHDASLLDILPFFPEKISNWDSHGYKDRGI</sequence>
<comment type="similarity">
    <text evidence="1">Belongs to the metallo-beta-lactamase superfamily.</text>
</comment>
<evidence type="ECO:0000256" key="2">
    <source>
        <dbReference type="ARBA" id="ARBA00022723"/>
    </source>
</evidence>
<name>A0A1Q5Q6A1_TALAT</name>
<dbReference type="SUPFAM" id="SSF56281">
    <property type="entry name" value="Metallo-hydrolase/oxidoreductase"/>
    <property type="match status" value="1"/>
</dbReference>
<organism evidence="6 7">
    <name type="scientific">Talaromyces atroroseus</name>
    <dbReference type="NCBI Taxonomy" id="1441469"/>
    <lineage>
        <taxon>Eukaryota</taxon>
        <taxon>Fungi</taxon>
        <taxon>Dikarya</taxon>
        <taxon>Ascomycota</taxon>
        <taxon>Pezizomycotina</taxon>
        <taxon>Eurotiomycetes</taxon>
        <taxon>Eurotiomycetidae</taxon>
        <taxon>Eurotiales</taxon>
        <taxon>Trichocomaceae</taxon>
        <taxon>Talaromyces</taxon>
        <taxon>Talaromyces sect. Trachyspermi</taxon>
    </lineage>
</organism>
<comment type="caution">
    <text evidence="6">The sequence shown here is derived from an EMBL/GenBank/DDBJ whole genome shotgun (WGS) entry which is preliminary data.</text>
</comment>
<dbReference type="AlphaFoldDB" id="A0A1Q5Q6A1"/>
<dbReference type="EMBL" id="LFMY01000022">
    <property type="protein sequence ID" value="OKL55377.1"/>
    <property type="molecule type" value="Genomic_DNA"/>
</dbReference>
<evidence type="ECO:0000256" key="3">
    <source>
        <dbReference type="ARBA" id="ARBA00022801"/>
    </source>
</evidence>
<dbReference type="Pfam" id="PF00753">
    <property type="entry name" value="Lactamase_B"/>
    <property type="match status" value="1"/>
</dbReference>
<keyword evidence="2" id="KW-0479">Metal-binding</keyword>
<dbReference type="STRING" id="1441469.A0A1Q5Q6A1"/>
<dbReference type="InterPro" id="IPR051013">
    <property type="entry name" value="MBL_superfamily_lactonases"/>
</dbReference>
<keyword evidence="7" id="KW-1185">Reference proteome</keyword>
<evidence type="ECO:0000256" key="4">
    <source>
        <dbReference type="ARBA" id="ARBA00022833"/>
    </source>
</evidence>
<dbReference type="OrthoDB" id="10250730at2759"/>
<dbReference type="CDD" id="cd07730">
    <property type="entry name" value="metallo-hydrolase-like_MBL-fold"/>
    <property type="match status" value="1"/>
</dbReference>
<dbReference type="GO" id="GO:0016787">
    <property type="term" value="F:hydrolase activity"/>
    <property type="evidence" value="ECO:0007669"/>
    <property type="project" value="UniProtKB-KW"/>
</dbReference>
<dbReference type="GO" id="GO:0046872">
    <property type="term" value="F:metal ion binding"/>
    <property type="evidence" value="ECO:0007669"/>
    <property type="project" value="UniProtKB-KW"/>
</dbReference>
<dbReference type="RefSeq" id="XP_020115498.1">
    <property type="nucleotide sequence ID" value="XM_020265313.1"/>
</dbReference>
<accession>A0A1Q5Q6A1</accession>
<dbReference type="Gene3D" id="3.60.15.10">
    <property type="entry name" value="Ribonuclease Z/Hydroxyacylglutathione hydrolase-like"/>
    <property type="match status" value="1"/>
</dbReference>
<evidence type="ECO:0000313" key="7">
    <source>
        <dbReference type="Proteomes" id="UP000214365"/>
    </source>
</evidence>
<keyword evidence="3" id="KW-0378">Hydrolase</keyword>
<dbReference type="PANTHER" id="PTHR42978">
    <property type="entry name" value="QUORUM-QUENCHING LACTONASE YTNP-RELATED-RELATED"/>
    <property type="match status" value="1"/>
</dbReference>
<proteinExistence type="inferred from homology"/>
<feature type="domain" description="Metallo-beta-lactamase" evidence="5">
    <location>
        <begin position="47"/>
        <end position="127"/>
    </location>
</feature>
<reference evidence="6 7" key="1">
    <citation type="submission" date="2015-06" db="EMBL/GenBank/DDBJ databases">
        <title>Talaromyces atroroseus IBT 11181 draft genome.</title>
        <authorList>
            <person name="Rasmussen K.B."/>
            <person name="Rasmussen S."/>
            <person name="Petersen B."/>
            <person name="Sicheritz-Ponten T."/>
            <person name="Mortensen U.H."/>
            <person name="Thrane U."/>
        </authorList>
    </citation>
    <scope>NUCLEOTIDE SEQUENCE [LARGE SCALE GENOMIC DNA]</scope>
    <source>
        <strain evidence="6 7">IBT 11181</strain>
    </source>
</reference>
<dbReference type="Proteomes" id="UP000214365">
    <property type="component" value="Unassembled WGS sequence"/>
</dbReference>
<evidence type="ECO:0000259" key="5">
    <source>
        <dbReference type="Pfam" id="PF00753"/>
    </source>
</evidence>
<gene>
    <name evidence="6" type="ORF">UA08_09384</name>
</gene>
<dbReference type="InterPro" id="IPR001279">
    <property type="entry name" value="Metallo-B-lactamas"/>
</dbReference>